<evidence type="ECO:0000313" key="6">
    <source>
        <dbReference type="Proteomes" id="UP001642409"/>
    </source>
</evidence>
<organism evidence="5 6">
    <name type="scientific">Hexamita inflata</name>
    <dbReference type="NCBI Taxonomy" id="28002"/>
    <lineage>
        <taxon>Eukaryota</taxon>
        <taxon>Metamonada</taxon>
        <taxon>Diplomonadida</taxon>
        <taxon>Hexamitidae</taxon>
        <taxon>Hexamitinae</taxon>
        <taxon>Hexamita</taxon>
    </lineage>
</organism>
<accession>A0ABP1J4F6</accession>
<dbReference type="Gene3D" id="3.20.20.80">
    <property type="entry name" value="Glycosidases"/>
    <property type="match status" value="1"/>
</dbReference>
<evidence type="ECO:0000256" key="3">
    <source>
        <dbReference type="ARBA" id="ARBA00022729"/>
    </source>
</evidence>
<keyword evidence="6" id="KW-1185">Reference proteome</keyword>
<sequence>MLLTVSSFAFPNPLEFCSRRIYQVLTDRFAGTNQNNCNDLYSYCGGNYIGLISKLDYIRNLGYNAIWISPTVEQAQNSNNAYHGYWFSNFYGTNPHFGSAQDLKNLINEAHKRDIWVIADVVYNHVGNCYGGYSTHSREVIYWSHSPIKGKTQVIFTTGLQIHLLKPTREYATQSLKEIAQMLTRITVSTFI</sequence>
<comment type="caution">
    <text evidence="5">The sequence shown here is derived from an EMBL/GenBank/DDBJ whole genome shotgun (WGS) entry which is preliminary data.</text>
</comment>
<dbReference type="SUPFAM" id="SSF51445">
    <property type="entry name" value="(Trans)glycosidases"/>
    <property type="match status" value="1"/>
</dbReference>
<reference evidence="5 6" key="1">
    <citation type="submission" date="2024-07" db="EMBL/GenBank/DDBJ databases">
        <authorList>
            <person name="Akdeniz Z."/>
        </authorList>
    </citation>
    <scope>NUCLEOTIDE SEQUENCE [LARGE SCALE GENOMIC DNA]</scope>
</reference>
<evidence type="ECO:0000256" key="2">
    <source>
        <dbReference type="ARBA" id="ARBA00022723"/>
    </source>
</evidence>
<evidence type="ECO:0000313" key="5">
    <source>
        <dbReference type="EMBL" id="CAL6030133.1"/>
    </source>
</evidence>
<dbReference type="PANTHER" id="PTHR10357">
    <property type="entry name" value="ALPHA-AMYLASE FAMILY MEMBER"/>
    <property type="match status" value="1"/>
</dbReference>
<dbReference type="SMART" id="SM00642">
    <property type="entry name" value="Aamy"/>
    <property type="match status" value="1"/>
</dbReference>
<protein>
    <submittedName>
        <fullName evidence="5">Alpha_amylase</fullName>
    </submittedName>
</protein>
<dbReference type="PANTHER" id="PTHR10357:SF215">
    <property type="entry name" value="ALPHA-AMYLASE 1"/>
    <property type="match status" value="1"/>
</dbReference>
<dbReference type="Pfam" id="PF00128">
    <property type="entry name" value="Alpha-amylase"/>
    <property type="match status" value="1"/>
</dbReference>
<dbReference type="EMBL" id="CAXDID020000114">
    <property type="protein sequence ID" value="CAL6030133.1"/>
    <property type="molecule type" value="Genomic_DNA"/>
</dbReference>
<comment type="cofactor">
    <cofactor evidence="1">
        <name>Ca(2+)</name>
        <dbReference type="ChEBI" id="CHEBI:29108"/>
    </cofactor>
</comment>
<dbReference type="Proteomes" id="UP001642409">
    <property type="component" value="Unassembled WGS sequence"/>
</dbReference>
<evidence type="ECO:0000256" key="1">
    <source>
        <dbReference type="ARBA" id="ARBA00001913"/>
    </source>
</evidence>
<evidence type="ECO:0000259" key="4">
    <source>
        <dbReference type="SMART" id="SM00642"/>
    </source>
</evidence>
<dbReference type="InterPro" id="IPR006047">
    <property type="entry name" value="GH13_cat_dom"/>
</dbReference>
<feature type="domain" description="Glycosyl hydrolase family 13 catalytic" evidence="4">
    <location>
        <begin position="23"/>
        <end position="187"/>
    </location>
</feature>
<proteinExistence type="predicted"/>
<dbReference type="InterPro" id="IPR017853">
    <property type="entry name" value="GH"/>
</dbReference>
<keyword evidence="3" id="KW-0732">Signal</keyword>
<keyword evidence="2" id="KW-0479">Metal-binding</keyword>
<gene>
    <name evidence="5" type="ORF">HINF_LOCUS33010</name>
</gene>
<name>A0ABP1J4F6_9EUKA</name>